<evidence type="ECO:0000256" key="2">
    <source>
        <dbReference type="ARBA" id="ARBA00022448"/>
    </source>
</evidence>
<comment type="caution">
    <text evidence="6">The sequence shown here is derived from an EMBL/GenBank/DDBJ whole genome shotgun (WGS) entry which is preliminary data.</text>
</comment>
<evidence type="ECO:0000313" key="6">
    <source>
        <dbReference type="EMBL" id="GME78725.1"/>
    </source>
</evidence>
<comment type="subunit">
    <text evidence="5">V-ATPase is a heteromultimeric enzyme made up of two complexes: the ATP-hydrolytic V1 complex and the proton translocation V0 complex.</text>
</comment>
<organism evidence="6 7">
    <name type="scientific">Candida boidinii</name>
    <name type="common">Yeast</name>
    <dbReference type="NCBI Taxonomy" id="5477"/>
    <lineage>
        <taxon>Eukaryota</taxon>
        <taxon>Fungi</taxon>
        <taxon>Dikarya</taxon>
        <taxon>Ascomycota</taxon>
        <taxon>Saccharomycotina</taxon>
        <taxon>Pichiomycetes</taxon>
        <taxon>Pichiales</taxon>
        <taxon>Pichiaceae</taxon>
        <taxon>Ogataea</taxon>
        <taxon>Ogataea/Candida clade</taxon>
    </lineage>
</organism>
<evidence type="ECO:0000256" key="4">
    <source>
        <dbReference type="ARBA" id="ARBA00023065"/>
    </source>
</evidence>
<dbReference type="AlphaFoldDB" id="A0A9W6T6E7"/>
<gene>
    <name evidence="6" type="ORF">Cboi02_000590600</name>
</gene>
<protein>
    <recommendedName>
        <fullName evidence="5">V-type proton ATPase subunit G</fullName>
    </recommendedName>
</protein>
<comment type="function">
    <text evidence="5">Subunit of the V1 complex of vacuolar(H+)-ATPase (V-ATPase), a multisubunit enzyme composed of a peripheral complex (V1) that hydrolyzes ATP and a membrane integral complex (V0) that translocates protons. V-ATPase is responsible for acidifying and maintaining the pH of intracellular compartments and in some cell types, is targeted to the plasma membrane, where it is responsible for acidifying the extracellular environment.</text>
</comment>
<accession>A0A9W6T6E7</accession>
<dbReference type="NCBIfam" id="TIGR01147">
    <property type="entry name" value="V_ATP_synt_G"/>
    <property type="match status" value="1"/>
</dbReference>
<keyword evidence="3 5" id="KW-0375">Hydrogen ion transport</keyword>
<dbReference type="PANTHER" id="PTHR12713">
    <property type="entry name" value="VACUOLAR ATP SYNTHASE SUBUNIT G"/>
    <property type="match status" value="1"/>
</dbReference>
<dbReference type="EMBL" id="BSXN01003204">
    <property type="protein sequence ID" value="GME78725.1"/>
    <property type="molecule type" value="Genomic_DNA"/>
</dbReference>
<keyword evidence="2 5" id="KW-0813">Transport</keyword>
<reference evidence="6" key="1">
    <citation type="submission" date="2023-04" db="EMBL/GenBank/DDBJ databases">
        <title>Candida boidinii NBRC 10035.</title>
        <authorList>
            <person name="Ichikawa N."/>
            <person name="Sato H."/>
            <person name="Tonouchi N."/>
        </authorList>
    </citation>
    <scope>NUCLEOTIDE SEQUENCE</scope>
    <source>
        <strain evidence="6">NBRC 10035</strain>
    </source>
</reference>
<dbReference type="Proteomes" id="UP001165120">
    <property type="component" value="Unassembled WGS sequence"/>
</dbReference>
<dbReference type="Pfam" id="PF03179">
    <property type="entry name" value="V-ATPase_G"/>
    <property type="match status" value="1"/>
</dbReference>
<evidence type="ECO:0000256" key="5">
    <source>
        <dbReference type="RuleBase" id="RU364019"/>
    </source>
</evidence>
<dbReference type="Gene3D" id="1.20.5.2950">
    <property type="match status" value="1"/>
</dbReference>
<keyword evidence="7" id="KW-1185">Reference proteome</keyword>
<name>A0A9W6T6E7_CANBO</name>
<keyword evidence="4 5" id="KW-0406">Ion transport</keyword>
<dbReference type="PANTHER" id="PTHR12713:SF11">
    <property type="entry name" value="V-TYPE PROTON ATPASE SUBUNIT G"/>
    <property type="match status" value="1"/>
</dbReference>
<dbReference type="GO" id="GO:0016887">
    <property type="term" value="F:ATP hydrolysis activity"/>
    <property type="evidence" value="ECO:0007669"/>
    <property type="project" value="TreeGrafter"/>
</dbReference>
<dbReference type="GO" id="GO:0000221">
    <property type="term" value="C:vacuolar proton-transporting V-type ATPase, V1 domain"/>
    <property type="evidence" value="ECO:0007669"/>
    <property type="project" value="TreeGrafter"/>
</dbReference>
<dbReference type="GO" id="GO:0046961">
    <property type="term" value="F:proton-transporting ATPase activity, rotational mechanism"/>
    <property type="evidence" value="ECO:0007669"/>
    <property type="project" value="InterPro"/>
</dbReference>
<proteinExistence type="inferred from homology"/>
<evidence type="ECO:0000313" key="7">
    <source>
        <dbReference type="Proteomes" id="UP001165120"/>
    </source>
</evidence>
<evidence type="ECO:0000256" key="1">
    <source>
        <dbReference type="ARBA" id="ARBA00010066"/>
    </source>
</evidence>
<evidence type="ECO:0000256" key="3">
    <source>
        <dbReference type="ARBA" id="ARBA00022781"/>
    </source>
</evidence>
<dbReference type="InterPro" id="IPR005124">
    <property type="entry name" value="V-ATPase_G"/>
</dbReference>
<comment type="similarity">
    <text evidence="1 5">Belongs to the V-ATPase G subunit family.</text>
</comment>
<sequence length="104" mass="11605">MTEKEAQEVVAEARQYRAQKLKAAKTDASAEVDAYKAKKDAELKKFEENFSGNNKQLEDDAEKSVVEELAKIKKTCEAKKSDVIKLLVKAVTEPKPSLHANIKV</sequence>